<organism evidence="2 3">
    <name type="scientific">Psophocarpus tetragonolobus</name>
    <name type="common">Winged bean</name>
    <name type="synonym">Dolichos tetragonolobus</name>
    <dbReference type="NCBI Taxonomy" id="3891"/>
    <lineage>
        <taxon>Eukaryota</taxon>
        <taxon>Viridiplantae</taxon>
        <taxon>Streptophyta</taxon>
        <taxon>Embryophyta</taxon>
        <taxon>Tracheophyta</taxon>
        <taxon>Spermatophyta</taxon>
        <taxon>Magnoliopsida</taxon>
        <taxon>eudicotyledons</taxon>
        <taxon>Gunneridae</taxon>
        <taxon>Pentapetalae</taxon>
        <taxon>rosids</taxon>
        <taxon>fabids</taxon>
        <taxon>Fabales</taxon>
        <taxon>Fabaceae</taxon>
        <taxon>Papilionoideae</taxon>
        <taxon>50 kb inversion clade</taxon>
        <taxon>NPAAA clade</taxon>
        <taxon>indigoferoid/millettioid clade</taxon>
        <taxon>Phaseoleae</taxon>
        <taxon>Psophocarpus</taxon>
    </lineage>
</organism>
<accession>A0AAN9S3Y1</accession>
<evidence type="ECO:0000313" key="2">
    <source>
        <dbReference type="EMBL" id="KAK7388492.1"/>
    </source>
</evidence>
<dbReference type="EMBL" id="JAYMYS010000006">
    <property type="protein sequence ID" value="KAK7388492.1"/>
    <property type="molecule type" value="Genomic_DNA"/>
</dbReference>
<sequence length="98" mass="10458">MNLESSGVSKSSHPPVCIIKSLNTSQETTINWRTSSVHKDTNSVSHSICVSNLCASYAIDGHLLTLSLDKASGSPSPMHSPYQLVEFNKDGRDPVGTG</sequence>
<dbReference type="AlphaFoldDB" id="A0AAN9S3Y1"/>
<protein>
    <submittedName>
        <fullName evidence="2">Uncharacterized protein</fullName>
    </submittedName>
</protein>
<proteinExistence type="predicted"/>
<evidence type="ECO:0000313" key="3">
    <source>
        <dbReference type="Proteomes" id="UP001386955"/>
    </source>
</evidence>
<feature type="region of interest" description="Disordered" evidence="1">
    <location>
        <begin position="70"/>
        <end position="98"/>
    </location>
</feature>
<feature type="compositionally biased region" description="Basic and acidic residues" evidence="1">
    <location>
        <begin position="87"/>
        <end position="98"/>
    </location>
</feature>
<reference evidence="2 3" key="1">
    <citation type="submission" date="2024-01" db="EMBL/GenBank/DDBJ databases">
        <title>The genomes of 5 underutilized Papilionoideae crops provide insights into root nodulation and disease resistanc.</title>
        <authorList>
            <person name="Jiang F."/>
        </authorList>
    </citation>
    <scope>NUCLEOTIDE SEQUENCE [LARGE SCALE GENOMIC DNA]</scope>
    <source>
        <strain evidence="2">DUOXIRENSHENG_FW03</strain>
        <tissue evidence="2">Leaves</tissue>
    </source>
</reference>
<name>A0AAN9S3Y1_PSOTE</name>
<gene>
    <name evidence="2" type="ORF">VNO78_23308</name>
</gene>
<comment type="caution">
    <text evidence="2">The sequence shown here is derived from an EMBL/GenBank/DDBJ whole genome shotgun (WGS) entry which is preliminary data.</text>
</comment>
<dbReference type="Proteomes" id="UP001386955">
    <property type="component" value="Unassembled WGS sequence"/>
</dbReference>
<keyword evidence="3" id="KW-1185">Reference proteome</keyword>
<evidence type="ECO:0000256" key="1">
    <source>
        <dbReference type="SAM" id="MobiDB-lite"/>
    </source>
</evidence>